<organism evidence="1 2">
    <name type="scientific">Ornatilinea apprima</name>
    <dbReference type="NCBI Taxonomy" id="1134406"/>
    <lineage>
        <taxon>Bacteria</taxon>
        <taxon>Bacillati</taxon>
        <taxon>Chloroflexota</taxon>
        <taxon>Anaerolineae</taxon>
        <taxon>Anaerolineales</taxon>
        <taxon>Anaerolineaceae</taxon>
        <taxon>Ornatilinea</taxon>
    </lineage>
</organism>
<sequence>MGVVVKEIIVLFDMDNVLLTPGGYRMAFRDALRYRLSKGGVADRIPLESLPEIFESVGVTNEWDMMAVTLAVLVDDLLAHKDEFPSLISLEDCVEWLASLPADRFAVDYRSKIRGVVKHAAPGKPVSLSIYHACREDSTNSLLPNLKQQEYFASSLLAHTPDVYQSSLTRMFQNLILGSKQFEAAYHLPAEVQCDSYLDMYDHSNLSPENRDWVLSQASSGLIHPVLFTARPSYPPRGVELPERTLYSPEAEAGARLVGLGSLPLIGMGSMEYMAGKAGKSLNELLKPNVFHAVAAVLASVYNDDLKSLYAAYHWCFAGQVGKMDKEWDLPLEVHVFEDSPGGVRAAIGAVDLFRQRGLDCQLVIWGVADHPDKQSSLEKLGGRVFPCFDAALGAFRQMVNNNGND</sequence>
<name>A0A0P6XAK5_9CHLR</name>
<evidence type="ECO:0000313" key="1">
    <source>
        <dbReference type="EMBL" id="KPL72198.1"/>
    </source>
</evidence>
<dbReference type="Proteomes" id="UP000050417">
    <property type="component" value="Unassembled WGS sequence"/>
</dbReference>
<keyword evidence="2" id="KW-1185">Reference proteome</keyword>
<dbReference type="AlphaFoldDB" id="A0A0P6XAK5"/>
<comment type="caution">
    <text evidence="1">The sequence shown here is derived from an EMBL/GenBank/DDBJ whole genome shotgun (WGS) entry which is preliminary data.</text>
</comment>
<accession>A0A0P6XAK5</accession>
<evidence type="ECO:0000313" key="2">
    <source>
        <dbReference type="Proteomes" id="UP000050417"/>
    </source>
</evidence>
<gene>
    <name evidence="1" type="ORF">ADN00_15320</name>
</gene>
<reference evidence="1 2" key="1">
    <citation type="submission" date="2015-07" db="EMBL/GenBank/DDBJ databases">
        <title>Genome sequence of Ornatilinea apprima DSM 23815.</title>
        <authorList>
            <person name="Hemp J."/>
            <person name="Ward L.M."/>
            <person name="Pace L.A."/>
            <person name="Fischer W.W."/>
        </authorList>
    </citation>
    <scope>NUCLEOTIDE SEQUENCE [LARGE SCALE GENOMIC DNA]</scope>
    <source>
        <strain evidence="1 2">P3M-1</strain>
    </source>
</reference>
<dbReference type="EMBL" id="LGCL01000039">
    <property type="protein sequence ID" value="KPL72198.1"/>
    <property type="molecule type" value="Genomic_DNA"/>
</dbReference>
<proteinExistence type="predicted"/>
<protein>
    <submittedName>
        <fullName evidence="1">Uncharacterized protein</fullName>
    </submittedName>
</protein>